<comment type="caution">
    <text evidence="2">The sequence shown here is derived from an EMBL/GenBank/DDBJ whole genome shotgun (WGS) entry which is preliminary data.</text>
</comment>
<protein>
    <submittedName>
        <fullName evidence="2">GvpT/GvpP family gas vesicle accessory protein</fullName>
    </submittedName>
</protein>
<evidence type="ECO:0000256" key="1">
    <source>
        <dbReference type="SAM" id="MobiDB-lite"/>
    </source>
</evidence>
<proteinExistence type="predicted"/>
<organism evidence="2 3">
    <name type="scientific">Tigheibacillus halophilus</name>
    <dbReference type="NCBI Taxonomy" id="361280"/>
    <lineage>
        <taxon>Bacteria</taxon>
        <taxon>Bacillati</taxon>
        <taxon>Bacillota</taxon>
        <taxon>Bacilli</taxon>
        <taxon>Bacillales</taxon>
        <taxon>Bacillaceae</taxon>
        <taxon>Tigheibacillus</taxon>
    </lineage>
</organism>
<reference evidence="2 3" key="1">
    <citation type="submission" date="2023-10" db="EMBL/GenBank/DDBJ databases">
        <title>Virgibacillus halophilus 5B73C genome.</title>
        <authorList>
            <person name="Miliotis G."/>
            <person name="Sengupta P."/>
            <person name="Hameed A."/>
            <person name="Chuvochina M."/>
            <person name="Mcdonagh F."/>
            <person name="Simpson A.C."/>
            <person name="Singh N.K."/>
            <person name="Rekha P.D."/>
            <person name="Raman K."/>
            <person name="Hugenholtz P."/>
            <person name="Venkateswaran K."/>
        </authorList>
    </citation>
    <scope>NUCLEOTIDE SEQUENCE [LARGE SCALE GENOMIC DNA]</scope>
    <source>
        <strain evidence="2 3">5B73C</strain>
    </source>
</reference>
<feature type="compositionally biased region" description="Basic and acidic residues" evidence="1">
    <location>
        <begin position="111"/>
        <end position="125"/>
    </location>
</feature>
<evidence type="ECO:0000313" key="2">
    <source>
        <dbReference type="EMBL" id="MDY0395685.1"/>
    </source>
</evidence>
<keyword evidence="3" id="KW-1185">Reference proteome</keyword>
<dbReference type="EMBL" id="JAWDIP010000003">
    <property type="protein sequence ID" value="MDY0395685.1"/>
    <property type="molecule type" value="Genomic_DNA"/>
</dbReference>
<feature type="compositionally biased region" description="Polar residues" evidence="1">
    <location>
        <begin position="141"/>
        <end position="150"/>
    </location>
</feature>
<feature type="compositionally biased region" description="Basic and acidic residues" evidence="1">
    <location>
        <begin position="41"/>
        <end position="55"/>
    </location>
</feature>
<feature type="region of interest" description="Disordered" evidence="1">
    <location>
        <begin position="41"/>
        <end position="150"/>
    </location>
</feature>
<name>A0ABU5C8X6_9BACI</name>
<feature type="compositionally biased region" description="Acidic residues" evidence="1">
    <location>
        <begin position="80"/>
        <end position="93"/>
    </location>
</feature>
<gene>
    <name evidence="2" type="primary">gvpT</name>
    <name evidence="2" type="ORF">RWE15_16255</name>
</gene>
<evidence type="ECO:0000313" key="3">
    <source>
        <dbReference type="Proteomes" id="UP001281447"/>
    </source>
</evidence>
<accession>A0ABU5C8X6</accession>
<dbReference type="InterPro" id="IPR049646">
    <property type="entry name" value="GvpT/GvpP-like"/>
</dbReference>
<dbReference type="NCBIfam" id="NF041669">
    <property type="entry name" value="GvpT"/>
    <property type="match status" value="1"/>
</dbReference>
<dbReference type="Proteomes" id="UP001281447">
    <property type="component" value="Unassembled WGS sequence"/>
</dbReference>
<sequence length="150" mass="16110">MITGGVVKRTVAGGILGATAGYVADADTAKKLLTHTNLKDKGAEMARATKDKGSEVTKNLLNKHRSSLSNEEKNEVEMNAGEEELSSETEAEHEEPGSSDGYQSLAEENENINKRLGSLERKMDKLSQIIDGNGQGEADSDGSQQKRQCT</sequence>